<accession>A0A136M177</accession>
<sequence>MSKLTSPVLPFFLFAALFGFTFLGLTLWDQTSAQSGPVRVKITPVVSFSEDISDCLKPGSLRALITDPAQDTTLPQNSITVTGAVENDCAPLFADKEHSTTVQWFVDGNLQDESSFSLNLDDLPREIIRSGC</sequence>
<evidence type="ECO:0000313" key="1">
    <source>
        <dbReference type="EMBL" id="KXK27626.1"/>
    </source>
</evidence>
<gene>
    <name evidence="1" type="ORF">TR69_WS6001000070</name>
</gene>
<evidence type="ECO:0000313" key="2">
    <source>
        <dbReference type="Proteomes" id="UP000070457"/>
    </source>
</evidence>
<protein>
    <submittedName>
        <fullName evidence="1">Uncharacterized protein</fullName>
    </submittedName>
</protein>
<name>A0A136M177_9BACT</name>
<comment type="caution">
    <text evidence="1">The sequence shown here is derived from an EMBL/GenBank/DDBJ whole genome shotgun (WGS) entry which is preliminary data.</text>
</comment>
<dbReference type="Proteomes" id="UP000070457">
    <property type="component" value="Unassembled WGS sequence"/>
</dbReference>
<organism evidence="1 2">
    <name type="scientific">candidate division WS6 bacterium OLB20</name>
    <dbReference type="NCBI Taxonomy" id="1617426"/>
    <lineage>
        <taxon>Bacteria</taxon>
        <taxon>Candidatus Dojkabacteria</taxon>
    </lineage>
</organism>
<reference evidence="1 2" key="1">
    <citation type="submission" date="2015-02" db="EMBL/GenBank/DDBJ databases">
        <title>Improved understanding of the partial-nitritation anammox process through 23 genomes representing the majority of the microbial community.</title>
        <authorList>
            <person name="Speth D.R."/>
            <person name="In T Zandt M."/>
            <person name="Guerrero Cruz S."/>
            <person name="Jetten M.S."/>
            <person name="Dutilh B.E."/>
        </authorList>
    </citation>
    <scope>NUCLEOTIDE SEQUENCE [LARGE SCALE GENOMIC DNA]</scope>
    <source>
        <strain evidence="1">OLB20</strain>
    </source>
</reference>
<dbReference type="EMBL" id="JYNZ01000001">
    <property type="protein sequence ID" value="KXK27626.1"/>
    <property type="molecule type" value="Genomic_DNA"/>
</dbReference>
<dbReference type="AlphaFoldDB" id="A0A136M177"/>
<proteinExistence type="predicted"/>